<sequence>MMSSRSRPRVISHVAVSLDGATTEFAPDMGVFYGLIGTWHEDVTLVGADTILAQEQALAAGPRGPGPDPDGPLLAVVDSRGRVTAWEALRNAGHWRDAIRIEADQPGERVDLRRTLERLAEQGAETVRIDSGGGLSGALLAQGLVDEISLLVHPVVVGSGSAPLWYGASDATAMFTLEHVESIGDGLVWLRYRHRD</sequence>
<proteinExistence type="predicted"/>
<dbReference type="RefSeq" id="WP_179657394.1">
    <property type="nucleotide sequence ID" value="NZ_JACBZR010000001.1"/>
</dbReference>
<evidence type="ECO:0000313" key="6">
    <source>
        <dbReference type="Proteomes" id="UP000564496"/>
    </source>
</evidence>
<reference evidence="5 6" key="1">
    <citation type="submission" date="2020-07" db="EMBL/GenBank/DDBJ databases">
        <title>Sequencing the genomes of 1000 actinobacteria strains.</title>
        <authorList>
            <person name="Klenk H.-P."/>
        </authorList>
    </citation>
    <scope>NUCLEOTIDE SEQUENCE [LARGE SCALE GENOMIC DNA]</scope>
    <source>
        <strain evidence="5 6">DSM 26487</strain>
    </source>
</reference>
<feature type="domain" description="Bacterial bifunctional deaminase-reductase C-terminal" evidence="4">
    <location>
        <begin position="41"/>
        <end position="188"/>
    </location>
</feature>
<dbReference type="EC" id="1.1.1.302" evidence="5"/>
<dbReference type="SUPFAM" id="SSF53597">
    <property type="entry name" value="Dihydrofolate reductase-like"/>
    <property type="match status" value="1"/>
</dbReference>
<protein>
    <submittedName>
        <fullName evidence="5">2,5-diamino-6-(Ribosylamino)-4(3H)-pyrimidinone 5'-phosphate reductase</fullName>
        <ecNumber evidence="5">1.1.1.302</ecNumber>
    </submittedName>
</protein>
<dbReference type="InterPro" id="IPR002734">
    <property type="entry name" value="RibDG_C"/>
</dbReference>
<comment type="caution">
    <text evidence="5">The sequence shown here is derived from an EMBL/GenBank/DDBJ whole genome shotgun (WGS) entry which is preliminary data.</text>
</comment>
<gene>
    <name evidence="5" type="ORF">BJ988_001432</name>
</gene>
<evidence type="ECO:0000256" key="3">
    <source>
        <dbReference type="ARBA" id="ARBA00023002"/>
    </source>
</evidence>
<dbReference type="PANTHER" id="PTHR38011">
    <property type="entry name" value="DIHYDROFOLATE REDUCTASE FAMILY PROTEIN (AFU_ORTHOLOGUE AFUA_8G06820)"/>
    <property type="match status" value="1"/>
</dbReference>
<organism evidence="5 6">
    <name type="scientific">Nocardioides panzhihuensis</name>
    <dbReference type="NCBI Taxonomy" id="860243"/>
    <lineage>
        <taxon>Bacteria</taxon>
        <taxon>Bacillati</taxon>
        <taxon>Actinomycetota</taxon>
        <taxon>Actinomycetes</taxon>
        <taxon>Propionibacteriales</taxon>
        <taxon>Nocardioidaceae</taxon>
        <taxon>Nocardioides</taxon>
    </lineage>
</organism>
<keyword evidence="6" id="KW-1185">Reference proteome</keyword>
<dbReference type="Pfam" id="PF01872">
    <property type="entry name" value="RibD_C"/>
    <property type="match status" value="1"/>
</dbReference>
<dbReference type="GO" id="GO:0009231">
    <property type="term" value="P:riboflavin biosynthetic process"/>
    <property type="evidence" value="ECO:0007669"/>
    <property type="project" value="InterPro"/>
</dbReference>
<dbReference type="PANTHER" id="PTHR38011:SF7">
    <property type="entry name" value="2,5-DIAMINO-6-RIBOSYLAMINO-4(3H)-PYRIMIDINONE 5'-PHOSPHATE REDUCTASE"/>
    <property type="match status" value="1"/>
</dbReference>
<dbReference type="InterPro" id="IPR050765">
    <property type="entry name" value="Riboflavin_Biosynth_HTPR"/>
</dbReference>
<dbReference type="EMBL" id="JACBZR010000001">
    <property type="protein sequence ID" value="NYI76784.1"/>
    <property type="molecule type" value="Genomic_DNA"/>
</dbReference>
<evidence type="ECO:0000313" key="5">
    <source>
        <dbReference type="EMBL" id="NYI76784.1"/>
    </source>
</evidence>
<accession>A0A7Z0DJJ8</accession>
<dbReference type="GO" id="GO:0008703">
    <property type="term" value="F:5-amino-6-(5-phosphoribosylamino)uracil reductase activity"/>
    <property type="evidence" value="ECO:0007669"/>
    <property type="project" value="InterPro"/>
</dbReference>
<evidence type="ECO:0000259" key="4">
    <source>
        <dbReference type="Pfam" id="PF01872"/>
    </source>
</evidence>
<name>A0A7Z0DJJ8_9ACTN</name>
<evidence type="ECO:0000256" key="2">
    <source>
        <dbReference type="ARBA" id="ARBA00022857"/>
    </source>
</evidence>
<comment type="pathway">
    <text evidence="1">Cofactor biosynthesis; riboflavin biosynthesis.</text>
</comment>
<dbReference type="InterPro" id="IPR024072">
    <property type="entry name" value="DHFR-like_dom_sf"/>
</dbReference>
<dbReference type="Proteomes" id="UP000564496">
    <property type="component" value="Unassembled WGS sequence"/>
</dbReference>
<evidence type="ECO:0000256" key="1">
    <source>
        <dbReference type="ARBA" id="ARBA00005104"/>
    </source>
</evidence>
<keyword evidence="2" id="KW-0521">NADP</keyword>
<dbReference type="AlphaFoldDB" id="A0A7Z0DJJ8"/>
<dbReference type="Gene3D" id="3.40.430.10">
    <property type="entry name" value="Dihydrofolate Reductase, subunit A"/>
    <property type="match status" value="1"/>
</dbReference>
<keyword evidence="3 5" id="KW-0560">Oxidoreductase</keyword>